<evidence type="ECO:0000256" key="1">
    <source>
        <dbReference type="ARBA" id="ARBA00002639"/>
    </source>
</evidence>
<evidence type="ECO:0000313" key="5">
    <source>
        <dbReference type="Proteomes" id="UP000593564"/>
    </source>
</evidence>
<evidence type="ECO:0000256" key="3">
    <source>
        <dbReference type="ARBA" id="ARBA00033091"/>
    </source>
</evidence>
<proteinExistence type="predicted"/>
<dbReference type="GO" id="GO:0005829">
    <property type="term" value="C:cytosol"/>
    <property type="evidence" value="ECO:0007669"/>
    <property type="project" value="TreeGrafter"/>
</dbReference>
<dbReference type="InterPro" id="IPR042172">
    <property type="entry name" value="Adenosylhomocyst_ase-like_sf"/>
</dbReference>
<dbReference type="Proteomes" id="UP000593564">
    <property type="component" value="Unassembled WGS sequence"/>
</dbReference>
<name>A0A7J7GGX2_CAMSI</name>
<comment type="caution">
    <text evidence="4">The sequence shown here is derived from an EMBL/GenBank/DDBJ whole genome shotgun (WGS) entry which is preliminary data.</text>
</comment>
<organism evidence="4 5">
    <name type="scientific">Camellia sinensis</name>
    <name type="common">Tea plant</name>
    <name type="synonym">Thea sinensis</name>
    <dbReference type="NCBI Taxonomy" id="4442"/>
    <lineage>
        <taxon>Eukaryota</taxon>
        <taxon>Viridiplantae</taxon>
        <taxon>Streptophyta</taxon>
        <taxon>Embryophyta</taxon>
        <taxon>Tracheophyta</taxon>
        <taxon>Spermatophyta</taxon>
        <taxon>Magnoliopsida</taxon>
        <taxon>eudicotyledons</taxon>
        <taxon>Gunneridae</taxon>
        <taxon>Pentapetalae</taxon>
        <taxon>asterids</taxon>
        <taxon>Ericales</taxon>
        <taxon>Theaceae</taxon>
        <taxon>Camellia</taxon>
    </lineage>
</organism>
<dbReference type="EMBL" id="JACBKZ010000010">
    <property type="protein sequence ID" value="KAF5940012.1"/>
    <property type="molecule type" value="Genomic_DNA"/>
</dbReference>
<dbReference type="UniPathway" id="UPA00314">
    <property type="reaction ID" value="UER00076"/>
</dbReference>
<accession>A0A7J7GGX2</accession>
<dbReference type="AlphaFoldDB" id="A0A7J7GGX2"/>
<dbReference type="InterPro" id="IPR000043">
    <property type="entry name" value="Adenosylhomocysteinase-like"/>
</dbReference>
<comment type="function">
    <text evidence="1">Adenosylhomocysteine is a competitive inhibitor of S-adenosyl-L-methionine-dependent methyl transferase reactions; therefore adenosylhomocysteinase may play a key role in the control of methylations via regulation of the intracellular concentration of adenosylhomocysteine.</text>
</comment>
<sequence>MSGLMDDHIDEERTSSERHNLFKFMKLFDDAQRQGLANYPGIKLVTIKPQTDRWIFLDSNRGVLVLAEGRLVNLGCGTGNPSFVMSCSFTNQVLALTELWKEKGSGKCGKKEVYLLPKHLDAKVARLHIDKLGGKPTKLTPKQAAYIGVPVEEPYKPSHYRY</sequence>
<keyword evidence="5" id="KW-1185">Reference proteome</keyword>
<dbReference type="SUPFAM" id="SSF51735">
    <property type="entry name" value="NAD(P)-binding Rossmann-fold domains"/>
    <property type="match status" value="1"/>
</dbReference>
<dbReference type="PANTHER" id="PTHR23420:SF0">
    <property type="entry name" value="ADENOSYLHOMOCYSTEINASE"/>
    <property type="match status" value="1"/>
</dbReference>
<dbReference type="Gene3D" id="3.40.50.720">
    <property type="entry name" value="NAD(P)-binding Rossmann-like Domain"/>
    <property type="match status" value="1"/>
</dbReference>
<reference evidence="4 5" key="2">
    <citation type="submission" date="2020-07" db="EMBL/GenBank/DDBJ databases">
        <title>Genome assembly of wild tea tree DASZ reveals pedigree and selection history of tea varieties.</title>
        <authorList>
            <person name="Zhang W."/>
        </authorList>
    </citation>
    <scope>NUCLEOTIDE SEQUENCE [LARGE SCALE GENOMIC DNA]</scope>
    <source>
        <strain evidence="5">cv. G240</strain>
        <tissue evidence="4">Leaf</tissue>
    </source>
</reference>
<dbReference type="Gene3D" id="3.40.50.1480">
    <property type="entry name" value="Adenosylhomocysteinase-like"/>
    <property type="match status" value="1"/>
</dbReference>
<reference evidence="5" key="1">
    <citation type="journal article" date="2020" name="Nat. Commun.">
        <title>Genome assembly of wild tea tree DASZ reveals pedigree and selection history of tea varieties.</title>
        <authorList>
            <person name="Zhang W."/>
            <person name="Zhang Y."/>
            <person name="Qiu H."/>
            <person name="Guo Y."/>
            <person name="Wan H."/>
            <person name="Zhang X."/>
            <person name="Scossa F."/>
            <person name="Alseekh S."/>
            <person name="Zhang Q."/>
            <person name="Wang P."/>
            <person name="Xu L."/>
            <person name="Schmidt M.H."/>
            <person name="Jia X."/>
            <person name="Li D."/>
            <person name="Zhu A."/>
            <person name="Guo F."/>
            <person name="Chen W."/>
            <person name="Ni D."/>
            <person name="Usadel B."/>
            <person name="Fernie A.R."/>
            <person name="Wen W."/>
        </authorList>
    </citation>
    <scope>NUCLEOTIDE SEQUENCE [LARGE SCALE GENOMIC DNA]</scope>
    <source>
        <strain evidence="5">cv. G240</strain>
    </source>
</reference>
<evidence type="ECO:0000256" key="2">
    <source>
        <dbReference type="ARBA" id="ARBA00022091"/>
    </source>
</evidence>
<dbReference type="Pfam" id="PF05221">
    <property type="entry name" value="AdoHcyase"/>
    <property type="match status" value="1"/>
</dbReference>
<dbReference type="InterPro" id="IPR036291">
    <property type="entry name" value="NAD(P)-bd_dom_sf"/>
</dbReference>
<gene>
    <name evidence="4" type="ORF">HYC85_021179</name>
</gene>
<dbReference type="GO" id="GO:0004013">
    <property type="term" value="F:adenosylhomocysteinase activity"/>
    <property type="evidence" value="ECO:0007669"/>
    <property type="project" value="TreeGrafter"/>
</dbReference>
<dbReference type="SUPFAM" id="SSF52283">
    <property type="entry name" value="Formate/glycerate dehydrogenase catalytic domain-like"/>
    <property type="match status" value="1"/>
</dbReference>
<protein>
    <recommendedName>
        <fullName evidence="2">Adenosylhomocysteinase</fullName>
    </recommendedName>
    <alternativeName>
        <fullName evidence="3">S-adenosyl-L-homocysteine hydrolase</fullName>
    </alternativeName>
</protein>
<dbReference type="PANTHER" id="PTHR23420">
    <property type="entry name" value="ADENOSYLHOMOCYSTEINASE"/>
    <property type="match status" value="1"/>
</dbReference>
<dbReference type="GO" id="GO:0033353">
    <property type="term" value="P:S-adenosylmethionine cycle"/>
    <property type="evidence" value="ECO:0007669"/>
    <property type="project" value="TreeGrafter"/>
</dbReference>
<evidence type="ECO:0000313" key="4">
    <source>
        <dbReference type="EMBL" id="KAF5940012.1"/>
    </source>
</evidence>